<dbReference type="Gene3D" id="3.30.70.270">
    <property type="match status" value="1"/>
</dbReference>
<proteinExistence type="predicted"/>
<dbReference type="InterPro" id="IPR043128">
    <property type="entry name" value="Rev_trsase/Diguanyl_cyclase"/>
</dbReference>
<evidence type="ECO:0000256" key="1">
    <source>
        <dbReference type="SAM" id="MobiDB-lite"/>
    </source>
</evidence>
<dbReference type="SUPFAM" id="SSF56672">
    <property type="entry name" value="DNA/RNA polymerases"/>
    <property type="match status" value="1"/>
</dbReference>
<dbReference type="PANTHER" id="PTHR37984:SF5">
    <property type="entry name" value="PROTEIN NYNRIN-LIKE"/>
    <property type="match status" value="1"/>
</dbReference>
<evidence type="ECO:0000313" key="3">
    <source>
        <dbReference type="Proteomes" id="UP001159364"/>
    </source>
</evidence>
<protein>
    <recommendedName>
        <fullName evidence="4">Integrase catalytic domain-containing protein</fullName>
    </recommendedName>
</protein>
<evidence type="ECO:0000313" key="2">
    <source>
        <dbReference type="EMBL" id="KAJ8752685.1"/>
    </source>
</evidence>
<dbReference type="Proteomes" id="UP001159364">
    <property type="component" value="Linkage Group LG10"/>
</dbReference>
<gene>
    <name evidence="2" type="ORF">K2173_006487</name>
</gene>
<reference evidence="2 3" key="1">
    <citation type="submission" date="2021-09" db="EMBL/GenBank/DDBJ databases">
        <title>Genomic insights and catalytic innovation underlie evolution of tropane alkaloids biosynthesis.</title>
        <authorList>
            <person name="Wang Y.-J."/>
            <person name="Tian T."/>
            <person name="Huang J.-P."/>
            <person name="Huang S.-X."/>
        </authorList>
    </citation>
    <scope>NUCLEOTIDE SEQUENCE [LARGE SCALE GENOMIC DNA]</scope>
    <source>
        <strain evidence="2">KIB-2018</strain>
        <tissue evidence="2">Leaf</tissue>
    </source>
</reference>
<sequence length="259" mass="28656">MKDCPMPENQAVPPPASQTTVQIDRSVNRGPAGRGRPQGQALTQNMGQMSAPAPANRGQGRVKEGIQVDSQKVEAVSNWPRPTKVTEIRSFLGMAGYYRRFVKDFSKIAAPLTKLTRKQVRFEWDDSCEQSFQKLKECLTSTPVLALPSGQGKANVVADALSRKSMGSLHHISIQKKELVQDLNGMCVLDFGGDWECHLPLIEFAYNNSYHSTIGMAPFEALNGRKCRSPLSLDEVGEKQLEGPDLIEKRLQSSSIRKD</sequence>
<dbReference type="PANTHER" id="PTHR37984">
    <property type="entry name" value="PROTEIN CBG26694"/>
    <property type="match status" value="1"/>
</dbReference>
<dbReference type="InterPro" id="IPR012337">
    <property type="entry name" value="RNaseH-like_sf"/>
</dbReference>
<dbReference type="InterPro" id="IPR050951">
    <property type="entry name" value="Retrovirus_Pol_polyprotein"/>
</dbReference>
<feature type="region of interest" description="Disordered" evidence="1">
    <location>
        <begin position="1"/>
        <end position="63"/>
    </location>
</feature>
<accession>A0AAV8SLA9</accession>
<name>A0AAV8SLA9_9ROSI</name>
<comment type="caution">
    <text evidence="2">The sequence shown here is derived from an EMBL/GenBank/DDBJ whole genome shotgun (WGS) entry which is preliminary data.</text>
</comment>
<dbReference type="EMBL" id="JAIWQS010000010">
    <property type="protein sequence ID" value="KAJ8752685.1"/>
    <property type="molecule type" value="Genomic_DNA"/>
</dbReference>
<dbReference type="AlphaFoldDB" id="A0AAV8SLA9"/>
<feature type="compositionally biased region" description="Low complexity" evidence="1">
    <location>
        <begin position="29"/>
        <end position="41"/>
    </location>
</feature>
<dbReference type="FunFam" id="3.30.70.270:FF:000020">
    <property type="entry name" value="Transposon Tf2-6 polyprotein-like Protein"/>
    <property type="match status" value="1"/>
</dbReference>
<dbReference type="SUPFAM" id="SSF53098">
    <property type="entry name" value="Ribonuclease H-like"/>
    <property type="match status" value="1"/>
</dbReference>
<keyword evidence="3" id="KW-1185">Reference proteome</keyword>
<organism evidence="2 3">
    <name type="scientific">Erythroxylum novogranatense</name>
    <dbReference type="NCBI Taxonomy" id="1862640"/>
    <lineage>
        <taxon>Eukaryota</taxon>
        <taxon>Viridiplantae</taxon>
        <taxon>Streptophyta</taxon>
        <taxon>Embryophyta</taxon>
        <taxon>Tracheophyta</taxon>
        <taxon>Spermatophyta</taxon>
        <taxon>Magnoliopsida</taxon>
        <taxon>eudicotyledons</taxon>
        <taxon>Gunneridae</taxon>
        <taxon>Pentapetalae</taxon>
        <taxon>rosids</taxon>
        <taxon>fabids</taxon>
        <taxon>Malpighiales</taxon>
        <taxon>Erythroxylaceae</taxon>
        <taxon>Erythroxylum</taxon>
    </lineage>
</organism>
<evidence type="ECO:0008006" key="4">
    <source>
        <dbReference type="Google" id="ProtNLM"/>
    </source>
</evidence>
<dbReference type="InterPro" id="IPR043502">
    <property type="entry name" value="DNA/RNA_pol_sf"/>
</dbReference>